<sequence>MPVWDPSRYLQFSDARARPFLDLIAEVPTNPSTIVDLGCGPGQHTKHLRERWPEALVLGIDASTEMIAEAIRENMDGLANYDVADLTEWTPPEPVDLFLSNAVFQWVPDQEVAIERLLPHLNDGGAFAIQVPNNTGAATYRSLNELAEEEPYAQYLGDVRRLPWLEPDFYLNFFAERGYEVNAWESTYLHILKDKGDDPVFDWISGTGARPFLEALPDELRDEFSEQLKHRLRAAYPARDWGTVLPYRRTFAVAYLPR</sequence>
<dbReference type="PANTHER" id="PTHR43861:SF1">
    <property type="entry name" value="TRANS-ACONITATE 2-METHYLTRANSFERASE"/>
    <property type="match status" value="1"/>
</dbReference>
<keyword evidence="1" id="KW-0808">Transferase</keyword>
<dbReference type="Proteomes" id="UP000037247">
    <property type="component" value="Unassembled WGS sequence"/>
</dbReference>
<comment type="caution">
    <text evidence="1">The sequence shown here is derived from an EMBL/GenBank/DDBJ whole genome shotgun (WGS) entry which is preliminary data.</text>
</comment>
<dbReference type="PANTHER" id="PTHR43861">
    <property type="entry name" value="TRANS-ACONITATE 2-METHYLTRANSFERASE-RELATED"/>
    <property type="match status" value="1"/>
</dbReference>
<keyword evidence="1" id="KW-0489">Methyltransferase</keyword>
<dbReference type="InterPro" id="IPR029063">
    <property type="entry name" value="SAM-dependent_MTases_sf"/>
</dbReference>
<dbReference type="EMBL" id="LDTZ01000017">
    <property type="protein sequence ID" value="KNA91199.1"/>
    <property type="molecule type" value="Genomic_DNA"/>
</dbReference>
<dbReference type="RefSeq" id="WP_049699370.1">
    <property type="nucleotide sequence ID" value="NZ_JAQDQF010000007.1"/>
</dbReference>
<accession>A0ABR5IBY7</accession>
<keyword evidence="2" id="KW-1185">Reference proteome</keyword>
<evidence type="ECO:0000313" key="2">
    <source>
        <dbReference type="Proteomes" id="UP000037247"/>
    </source>
</evidence>
<proteinExistence type="predicted"/>
<reference evidence="1 2" key="1">
    <citation type="submission" date="2015-05" db="EMBL/GenBank/DDBJ databases">
        <title>Draft genome sequence of the bacterium Gordonia jacobaea a new member of the Gordonia genus.</title>
        <authorList>
            <person name="Jimenez-Galisteo G."/>
            <person name="Dominguez A."/>
            <person name="Munoz E."/>
            <person name="Vinas M."/>
        </authorList>
    </citation>
    <scope>NUCLEOTIDE SEQUENCE [LARGE SCALE GENOMIC DNA]</scope>
    <source>
        <strain evidence="2">mv1</strain>
    </source>
</reference>
<evidence type="ECO:0000313" key="1">
    <source>
        <dbReference type="EMBL" id="KNA91199.1"/>
    </source>
</evidence>
<dbReference type="Gene3D" id="3.40.50.150">
    <property type="entry name" value="Vaccinia Virus protein VP39"/>
    <property type="match status" value="1"/>
</dbReference>
<dbReference type="GO" id="GO:0008168">
    <property type="term" value="F:methyltransferase activity"/>
    <property type="evidence" value="ECO:0007669"/>
    <property type="project" value="UniProtKB-KW"/>
</dbReference>
<dbReference type="Gene3D" id="1.10.150.290">
    <property type="entry name" value="S-adenosyl-L-methionine-dependent methyltransferases"/>
    <property type="match status" value="1"/>
</dbReference>
<dbReference type="Pfam" id="PF13489">
    <property type="entry name" value="Methyltransf_23"/>
    <property type="match status" value="1"/>
</dbReference>
<name>A0ABR5IBY7_9ACTN</name>
<organism evidence="1 2">
    <name type="scientific">Gordonia jacobaea</name>
    <dbReference type="NCBI Taxonomy" id="122202"/>
    <lineage>
        <taxon>Bacteria</taxon>
        <taxon>Bacillati</taxon>
        <taxon>Actinomycetota</taxon>
        <taxon>Actinomycetes</taxon>
        <taxon>Mycobacteriales</taxon>
        <taxon>Gordoniaceae</taxon>
        <taxon>Gordonia</taxon>
    </lineage>
</organism>
<dbReference type="CDD" id="cd02440">
    <property type="entry name" value="AdoMet_MTases"/>
    <property type="match status" value="1"/>
</dbReference>
<dbReference type="InterPro" id="IPR023149">
    <property type="entry name" value="Trans_acon_MeTrfase_C"/>
</dbReference>
<dbReference type="SUPFAM" id="SSF53335">
    <property type="entry name" value="S-adenosyl-L-methionine-dependent methyltransferases"/>
    <property type="match status" value="1"/>
</dbReference>
<dbReference type="GO" id="GO:0032259">
    <property type="term" value="P:methylation"/>
    <property type="evidence" value="ECO:0007669"/>
    <property type="project" value="UniProtKB-KW"/>
</dbReference>
<protein>
    <submittedName>
        <fullName evidence="1">Trans-aconitate methyltransferase</fullName>
    </submittedName>
</protein>
<gene>
    <name evidence="1" type="ORF">ABW18_13060</name>
</gene>